<dbReference type="CDD" id="cd17546">
    <property type="entry name" value="REC_hyHK_CKI1_RcsC-like"/>
    <property type="match status" value="1"/>
</dbReference>
<dbReference type="RefSeq" id="XP_049136962.1">
    <property type="nucleotide sequence ID" value="XM_049281005.1"/>
</dbReference>
<dbReference type="GeneID" id="73336015"/>
<dbReference type="SUPFAM" id="SSF55781">
    <property type="entry name" value="GAF domain-like"/>
    <property type="match status" value="1"/>
</dbReference>
<dbReference type="InterPro" id="IPR036097">
    <property type="entry name" value="HisK_dim/P_sf"/>
</dbReference>
<dbReference type="SUPFAM" id="SSF52172">
    <property type="entry name" value="CheY-like"/>
    <property type="match status" value="1"/>
</dbReference>
<dbReference type="SUPFAM" id="SSF47384">
    <property type="entry name" value="Homodimeric domain of signal transducing histidine kinase"/>
    <property type="match status" value="1"/>
</dbReference>
<evidence type="ECO:0000259" key="7">
    <source>
        <dbReference type="PROSITE" id="PS50110"/>
    </source>
</evidence>
<dbReference type="SMART" id="SM00387">
    <property type="entry name" value="HATPase_c"/>
    <property type="match status" value="1"/>
</dbReference>
<protein>
    <submittedName>
        <fullName evidence="8">Hsp90-like protein</fullName>
    </submittedName>
</protein>
<evidence type="ECO:0000256" key="1">
    <source>
        <dbReference type="ARBA" id="ARBA00022553"/>
    </source>
</evidence>
<keyword evidence="3" id="KW-0418">Kinase</keyword>
<dbReference type="Pfam" id="PF00512">
    <property type="entry name" value="HisKA"/>
    <property type="match status" value="1"/>
</dbReference>
<accession>A0A9Q8SDC9</accession>
<feature type="region of interest" description="Disordered" evidence="5">
    <location>
        <begin position="546"/>
        <end position="592"/>
    </location>
</feature>
<sequence>MSDSLWLEREPRPPTANLLPPYGLCMVYHNKWMCFPSPNNSYRPAVTAAAANRERVEEIGKAQRPEWFREAGLGTKAANTAAPPCLRPLDIEARLRSSHSQSHTHCPLTLILILRTAPATPVRCAAAAAVRASACVYFLSHIQMSEAQREREVQRYLQSWQVAQGSSFNVALNVDSIAAPDLHGNGYKPKASADKALTAFAQLAVLKLDVKRAMVSLIDTTTQTILAEGTRSVQLGDFEHLQDSNSSGLNDADETNVDNELPGRGCGCGCGSPPKLSAVAACRQSSLQMLASCSNLIFIGATILSRPDAVCEHSMVNTCTGLDPKGRPYTATGLIVNDCRLDPRFAQRPYVLSEPGVRFYAGVPIISRSGHKIGSFAVSDERPHDGLTAEEIRFMQGVAQTVMEHLEWARDRVDRFKGERIVRGLATFIEGCSTMNEDSNPVKDDIPRSPSTVRPPDMPLISTRRPMPRSNSYFRNAEALVRSRESSASRQQSDTTEPQGPSTENPPSPKKAYQPRVDGLSKLFNRAADVLRHSTLADGVAFFGATATSATPGGQSRSGRNQSSDEEDVTRPATSGSGLDSSDSDTSPSARPCKILSFSVADERARARIEQGPALSLGILEKYFSMFPMGKTFSFTEAGLGVSSGDDSASDRETMGVDGAAPPDKSEGRRRKVKMVHEELLKKIPGAKTVVFVPLFDYGEDRLAGGCFLWTSVTGRMMNLDQDLSYLRAFSNSIMTQVGRINSQKNEAAKTTFIASMSHELRSPLHGILGSAELLQDTSTDAYQSGLISSIATCGKTLLDTLNHVLDYSKINRLGRAQMRRRAKQNQSRPAAITSDSLESLSMSSVVDLAVLVEEVVDAIAAGHAFKKLVGAGSLDGPKPSISVKETNNVRSVGNFQAPGAKGPVSILLDVDPKIPWLVKAQPGALRRIIMNLFGNALKYTTQGYVLVSLTGQTRSEGAKIDAMIRVADSGKGMSEEFQQTRLFLPFSQEDSFQPGTGLGLSIVKQIVDSLRGSLEVRSEQDRGTEFDVHLSFTSASDETEDPREPDEAMRSVVDETRGMKIVLLEEERTPDAPPMTKYAAKLNQILTETCSEWFKMKVVKETPSEPPDADMYLYSEPPSVEVLEKRFRENSRRSPSQKKAPFIIVCPTAEEAVNILQDHSKLLLDFSEIVEVIPQPCGPRKLAKVFSHCLKRVEELERTQATARNSSGLLAPIPLAPDGTTPGTNEIRQVERVGTPLHQQARPEQLEPAMGVQPLIKPLGAMALSPALNGGQPVLVGQKNVTLHVLLVDDNQINLKLLVMFMKKCGFTYEQAENGQEALDRFIEASSSSIEASASKRRRFDFVLMDISMPIMNGFEATKRIREYEREHRLQATTVVALTGLASADARRDAETSGFDVFLPKPVRFAELQKLLTAS</sequence>
<dbReference type="PROSITE" id="PS50110">
    <property type="entry name" value="RESPONSE_REGULATORY"/>
    <property type="match status" value="1"/>
</dbReference>
<feature type="modified residue" description="4-aspartylphosphate" evidence="4">
    <location>
        <position position="1347"/>
    </location>
</feature>
<feature type="compositionally biased region" description="Low complexity" evidence="5">
    <location>
        <begin position="553"/>
        <end position="562"/>
    </location>
</feature>
<proteinExistence type="predicted"/>
<name>A0A9Q8SDC9_9PEZI</name>
<dbReference type="InterPro" id="IPR003018">
    <property type="entry name" value="GAF"/>
</dbReference>
<gene>
    <name evidence="8" type="ORF">CLUP02_01970</name>
</gene>
<dbReference type="FunFam" id="1.10.287.130:FF:000023">
    <property type="entry name" value="Sensor histidine kinase/response regulator, putative"/>
    <property type="match status" value="1"/>
</dbReference>
<keyword evidence="2" id="KW-0808">Transferase</keyword>
<dbReference type="InterPro" id="IPR001789">
    <property type="entry name" value="Sig_transdc_resp-reg_receiver"/>
</dbReference>
<dbReference type="InterPro" id="IPR050956">
    <property type="entry name" value="2C_system_His_kinase"/>
</dbReference>
<feature type="compositionally biased region" description="Low complexity" evidence="5">
    <location>
        <begin position="574"/>
        <end position="589"/>
    </location>
</feature>
<evidence type="ECO:0000256" key="4">
    <source>
        <dbReference type="PROSITE-ProRule" id="PRU00169"/>
    </source>
</evidence>
<dbReference type="EMBL" id="CP019471">
    <property type="protein sequence ID" value="UQC75316.1"/>
    <property type="molecule type" value="Genomic_DNA"/>
</dbReference>
<dbReference type="Proteomes" id="UP000830671">
    <property type="component" value="Chromosome 1"/>
</dbReference>
<dbReference type="PANTHER" id="PTHR43719">
    <property type="entry name" value="TWO-COMPONENT HISTIDINE KINASE"/>
    <property type="match status" value="1"/>
</dbReference>
<dbReference type="Pfam" id="PF00072">
    <property type="entry name" value="Response_reg"/>
    <property type="match status" value="1"/>
</dbReference>
<dbReference type="Gene3D" id="1.10.287.130">
    <property type="match status" value="1"/>
</dbReference>
<dbReference type="InterPro" id="IPR005467">
    <property type="entry name" value="His_kinase_dom"/>
</dbReference>
<dbReference type="InterPro" id="IPR003594">
    <property type="entry name" value="HATPase_dom"/>
</dbReference>
<dbReference type="GO" id="GO:0000155">
    <property type="term" value="F:phosphorelay sensor kinase activity"/>
    <property type="evidence" value="ECO:0007669"/>
    <property type="project" value="InterPro"/>
</dbReference>
<evidence type="ECO:0000313" key="9">
    <source>
        <dbReference type="Proteomes" id="UP000830671"/>
    </source>
</evidence>
<feature type="compositionally biased region" description="Polar residues" evidence="5">
    <location>
        <begin position="494"/>
        <end position="503"/>
    </location>
</feature>
<dbReference type="CDD" id="cd00082">
    <property type="entry name" value="HisKA"/>
    <property type="match status" value="1"/>
</dbReference>
<dbReference type="Gene3D" id="3.30.565.10">
    <property type="entry name" value="Histidine kinase-like ATPase, C-terminal domain"/>
    <property type="match status" value="1"/>
</dbReference>
<dbReference type="Pfam" id="PF02518">
    <property type="entry name" value="HATPase_c"/>
    <property type="match status" value="1"/>
</dbReference>
<keyword evidence="9" id="KW-1185">Reference proteome</keyword>
<feature type="domain" description="Histidine kinase" evidence="6">
    <location>
        <begin position="756"/>
        <end position="1035"/>
    </location>
</feature>
<dbReference type="PROSITE" id="PS50109">
    <property type="entry name" value="HIS_KIN"/>
    <property type="match status" value="1"/>
</dbReference>
<dbReference type="InterPro" id="IPR011006">
    <property type="entry name" value="CheY-like_superfamily"/>
</dbReference>
<evidence type="ECO:0000256" key="5">
    <source>
        <dbReference type="SAM" id="MobiDB-lite"/>
    </source>
</evidence>
<dbReference type="Gene3D" id="3.40.50.2300">
    <property type="match status" value="1"/>
</dbReference>
<dbReference type="PANTHER" id="PTHR43719:SF11">
    <property type="entry name" value="HISTIDINE KINASE_RESPONSE REGULATOR, PUTATIVE-RELATED"/>
    <property type="match status" value="1"/>
</dbReference>
<dbReference type="SMART" id="SM00448">
    <property type="entry name" value="REC"/>
    <property type="match status" value="1"/>
</dbReference>
<dbReference type="Gene3D" id="3.30.450.40">
    <property type="match status" value="1"/>
</dbReference>
<evidence type="ECO:0000313" key="8">
    <source>
        <dbReference type="EMBL" id="UQC75316.1"/>
    </source>
</evidence>
<feature type="region of interest" description="Disordered" evidence="5">
    <location>
        <begin position="643"/>
        <end position="670"/>
    </location>
</feature>
<dbReference type="InterPro" id="IPR003661">
    <property type="entry name" value="HisK_dim/P_dom"/>
</dbReference>
<feature type="region of interest" description="Disordered" evidence="5">
    <location>
        <begin position="434"/>
        <end position="515"/>
    </location>
</feature>
<dbReference type="InterPro" id="IPR036890">
    <property type="entry name" value="HATPase_C_sf"/>
</dbReference>
<keyword evidence="1 4" id="KW-0597">Phosphoprotein</keyword>
<organism evidence="8 9">
    <name type="scientific">Colletotrichum lupini</name>
    <dbReference type="NCBI Taxonomy" id="145971"/>
    <lineage>
        <taxon>Eukaryota</taxon>
        <taxon>Fungi</taxon>
        <taxon>Dikarya</taxon>
        <taxon>Ascomycota</taxon>
        <taxon>Pezizomycotina</taxon>
        <taxon>Sordariomycetes</taxon>
        <taxon>Hypocreomycetidae</taxon>
        <taxon>Glomerellales</taxon>
        <taxon>Glomerellaceae</taxon>
        <taxon>Colletotrichum</taxon>
        <taxon>Colletotrichum acutatum species complex</taxon>
    </lineage>
</organism>
<evidence type="ECO:0000256" key="3">
    <source>
        <dbReference type="ARBA" id="ARBA00022777"/>
    </source>
</evidence>
<evidence type="ECO:0000259" key="6">
    <source>
        <dbReference type="PROSITE" id="PS50109"/>
    </source>
</evidence>
<dbReference type="SUPFAM" id="SSF55874">
    <property type="entry name" value="ATPase domain of HSP90 chaperone/DNA topoisomerase II/histidine kinase"/>
    <property type="match status" value="1"/>
</dbReference>
<dbReference type="KEGG" id="clup:CLUP02_01970"/>
<dbReference type="SMART" id="SM00388">
    <property type="entry name" value="HisKA"/>
    <property type="match status" value="1"/>
</dbReference>
<reference evidence="8" key="1">
    <citation type="journal article" date="2021" name="Mol. Plant Microbe Interact.">
        <title>Complete Genome Sequence of the Plant-Pathogenic Fungus Colletotrichum lupini.</title>
        <authorList>
            <person name="Baroncelli R."/>
            <person name="Pensec F."/>
            <person name="Da Lio D."/>
            <person name="Boufleur T."/>
            <person name="Vicente I."/>
            <person name="Sarrocco S."/>
            <person name="Picot A."/>
            <person name="Baraldi E."/>
            <person name="Sukno S."/>
            <person name="Thon M."/>
            <person name="Le Floch G."/>
        </authorList>
    </citation>
    <scope>NUCLEOTIDE SEQUENCE</scope>
    <source>
        <strain evidence="8">IMI 504893</strain>
    </source>
</reference>
<evidence type="ECO:0000256" key="2">
    <source>
        <dbReference type="ARBA" id="ARBA00022679"/>
    </source>
</evidence>
<dbReference type="PRINTS" id="PR00344">
    <property type="entry name" value="BCTRLSENSOR"/>
</dbReference>
<dbReference type="InterPro" id="IPR029016">
    <property type="entry name" value="GAF-like_dom_sf"/>
</dbReference>
<feature type="domain" description="Response regulatory" evidence="7">
    <location>
        <begin position="1285"/>
        <end position="1416"/>
    </location>
</feature>
<dbReference type="Pfam" id="PF01590">
    <property type="entry name" value="GAF"/>
    <property type="match status" value="1"/>
</dbReference>
<dbReference type="InterPro" id="IPR004358">
    <property type="entry name" value="Sig_transdc_His_kin-like_C"/>
</dbReference>